<evidence type="ECO:0000313" key="2">
    <source>
        <dbReference type="EMBL" id="GAL36264.1"/>
    </source>
</evidence>
<reference evidence="2 3" key="1">
    <citation type="submission" date="2014-09" db="EMBL/GenBank/DDBJ databases">
        <title>Vibrio maritimus JCM 19240. (C210) whole genome shotgun sequence.</title>
        <authorList>
            <person name="Sawabe T."/>
            <person name="Meirelles P."/>
            <person name="Nakanishi M."/>
            <person name="Sayaka M."/>
            <person name="Hattori M."/>
            <person name="Ohkuma M."/>
        </authorList>
    </citation>
    <scope>NUCLEOTIDE SEQUENCE [LARGE SCALE GENOMIC DNA]</scope>
    <source>
        <strain evidence="2 3">JCM 19240</strain>
    </source>
</reference>
<dbReference type="AlphaFoldDB" id="A0A090TBX7"/>
<protein>
    <submittedName>
        <fullName evidence="2">Uncharacterized protein</fullName>
    </submittedName>
</protein>
<comment type="caution">
    <text evidence="2">The sequence shown here is derived from an EMBL/GenBank/DDBJ whole genome shotgun (WGS) entry which is preliminary data.</text>
</comment>
<accession>A0A090TBX7</accession>
<keyword evidence="3" id="KW-1185">Reference proteome</keyword>
<keyword evidence="1" id="KW-0812">Transmembrane</keyword>
<dbReference type="Proteomes" id="UP000029224">
    <property type="component" value="Unassembled WGS sequence"/>
</dbReference>
<reference evidence="2 3" key="2">
    <citation type="submission" date="2014-09" db="EMBL/GenBank/DDBJ databases">
        <authorList>
            <consortium name="NBRP consortium"/>
            <person name="Sawabe T."/>
            <person name="Meirelles P."/>
            <person name="Nakanishi M."/>
            <person name="Sayaka M."/>
            <person name="Hattori M."/>
            <person name="Ohkuma M."/>
        </authorList>
    </citation>
    <scope>NUCLEOTIDE SEQUENCE [LARGE SCALE GENOMIC DNA]</scope>
    <source>
        <strain evidence="2 3">JCM 19240</strain>
    </source>
</reference>
<gene>
    <name evidence="2" type="ORF">JCM19240_1708</name>
</gene>
<evidence type="ECO:0000313" key="3">
    <source>
        <dbReference type="Proteomes" id="UP000029224"/>
    </source>
</evidence>
<evidence type="ECO:0000256" key="1">
    <source>
        <dbReference type="SAM" id="Phobius"/>
    </source>
</evidence>
<keyword evidence="1" id="KW-1133">Transmembrane helix</keyword>
<proteinExistence type="predicted"/>
<sequence>MFMATEFAFLYQYFGFWLLYIAWPSIYLGGHWLCHRWEGLL</sequence>
<name>A0A090TBX7_9VIBR</name>
<keyword evidence="1" id="KW-0472">Membrane</keyword>
<organism evidence="2 3">
    <name type="scientific">Vibrio maritimus</name>
    <dbReference type="NCBI Taxonomy" id="990268"/>
    <lineage>
        <taxon>Bacteria</taxon>
        <taxon>Pseudomonadati</taxon>
        <taxon>Pseudomonadota</taxon>
        <taxon>Gammaproteobacteria</taxon>
        <taxon>Vibrionales</taxon>
        <taxon>Vibrionaceae</taxon>
        <taxon>Vibrio</taxon>
    </lineage>
</organism>
<feature type="transmembrane region" description="Helical" evidence="1">
    <location>
        <begin position="12"/>
        <end position="34"/>
    </location>
</feature>
<dbReference type="EMBL" id="BBMT01000010">
    <property type="protein sequence ID" value="GAL36264.1"/>
    <property type="molecule type" value="Genomic_DNA"/>
</dbReference>